<keyword evidence="2" id="KW-1185">Reference proteome</keyword>
<proteinExistence type="predicted"/>
<dbReference type="EMBL" id="CP111016">
    <property type="protein sequence ID" value="WAR05835.1"/>
    <property type="molecule type" value="Genomic_DNA"/>
</dbReference>
<protein>
    <submittedName>
        <fullName evidence="1">Uncharacterized protein</fullName>
    </submittedName>
</protein>
<reference evidence="1" key="1">
    <citation type="submission" date="2022-11" db="EMBL/GenBank/DDBJ databases">
        <title>Centuries of genome instability and evolution in soft-shell clam transmissible cancer (bioRxiv).</title>
        <authorList>
            <person name="Hart S.F.M."/>
            <person name="Yonemitsu M.A."/>
            <person name="Giersch R.M."/>
            <person name="Beal B.F."/>
            <person name="Arriagada G."/>
            <person name="Davis B.W."/>
            <person name="Ostrander E.A."/>
            <person name="Goff S.P."/>
            <person name="Metzger M.J."/>
        </authorList>
    </citation>
    <scope>NUCLEOTIDE SEQUENCE</scope>
    <source>
        <strain evidence="1">MELC-2E11</strain>
        <tissue evidence="1">Siphon/mantle</tissue>
    </source>
</reference>
<dbReference type="Proteomes" id="UP001164746">
    <property type="component" value="Chromosome 5"/>
</dbReference>
<organism evidence="1 2">
    <name type="scientific">Mya arenaria</name>
    <name type="common">Soft-shell clam</name>
    <dbReference type="NCBI Taxonomy" id="6604"/>
    <lineage>
        <taxon>Eukaryota</taxon>
        <taxon>Metazoa</taxon>
        <taxon>Spiralia</taxon>
        <taxon>Lophotrochozoa</taxon>
        <taxon>Mollusca</taxon>
        <taxon>Bivalvia</taxon>
        <taxon>Autobranchia</taxon>
        <taxon>Heteroconchia</taxon>
        <taxon>Euheterodonta</taxon>
        <taxon>Imparidentia</taxon>
        <taxon>Neoheterodontei</taxon>
        <taxon>Myida</taxon>
        <taxon>Myoidea</taxon>
        <taxon>Myidae</taxon>
        <taxon>Mya</taxon>
    </lineage>
</organism>
<name>A0ABY7E7I8_MYAAR</name>
<gene>
    <name evidence="1" type="ORF">MAR_021204</name>
</gene>
<feature type="non-terminal residue" evidence="1">
    <location>
        <position position="19"/>
    </location>
</feature>
<sequence length="19" mass="2175">MQIILITYTTLLISHITSL</sequence>
<evidence type="ECO:0000313" key="2">
    <source>
        <dbReference type="Proteomes" id="UP001164746"/>
    </source>
</evidence>
<accession>A0ABY7E7I8</accession>
<evidence type="ECO:0000313" key="1">
    <source>
        <dbReference type="EMBL" id="WAR05835.1"/>
    </source>
</evidence>